<dbReference type="AlphaFoldDB" id="A0A7W9EFJ5"/>
<accession>A0A7W9EFJ5</accession>
<evidence type="ECO:0000256" key="1">
    <source>
        <dbReference type="SAM" id="MobiDB-lite"/>
    </source>
</evidence>
<organism evidence="2 3">
    <name type="scientific">Sphingobium boeckii</name>
    <dbReference type="NCBI Taxonomy" id="1082345"/>
    <lineage>
        <taxon>Bacteria</taxon>
        <taxon>Pseudomonadati</taxon>
        <taxon>Pseudomonadota</taxon>
        <taxon>Alphaproteobacteria</taxon>
        <taxon>Sphingomonadales</taxon>
        <taxon>Sphingomonadaceae</taxon>
        <taxon>Sphingobium</taxon>
    </lineage>
</organism>
<evidence type="ECO:0008006" key="4">
    <source>
        <dbReference type="Google" id="ProtNLM"/>
    </source>
</evidence>
<name>A0A7W9EFJ5_9SPHN</name>
<dbReference type="Proteomes" id="UP000549617">
    <property type="component" value="Unassembled WGS sequence"/>
</dbReference>
<keyword evidence="3" id="KW-1185">Reference proteome</keyword>
<evidence type="ECO:0000313" key="3">
    <source>
        <dbReference type="Proteomes" id="UP000549617"/>
    </source>
</evidence>
<dbReference type="RefSeq" id="WP_343052960.1">
    <property type="nucleotide sequence ID" value="NZ_JACIJC010000003.1"/>
</dbReference>
<evidence type="ECO:0000313" key="2">
    <source>
        <dbReference type="EMBL" id="MBB5686090.1"/>
    </source>
</evidence>
<feature type="region of interest" description="Disordered" evidence="1">
    <location>
        <begin position="1"/>
        <end position="29"/>
    </location>
</feature>
<proteinExistence type="predicted"/>
<protein>
    <recommendedName>
        <fullName evidence="4">C-type lysozyme inhibitor domain-containing protein</fullName>
    </recommendedName>
</protein>
<dbReference type="EMBL" id="JACIJC010000003">
    <property type="protein sequence ID" value="MBB5686090.1"/>
    <property type="molecule type" value="Genomic_DNA"/>
</dbReference>
<gene>
    <name evidence="2" type="ORF">FHS49_002106</name>
</gene>
<comment type="caution">
    <text evidence="2">The sequence shown here is derived from an EMBL/GenBank/DDBJ whole genome shotgun (WGS) entry which is preliminary data.</text>
</comment>
<reference evidence="2 3" key="1">
    <citation type="submission" date="2020-08" db="EMBL/GenBank/DDBJ databases">
        <title>Genomic Encyclopedia of Type Strains, Phase IV (KMG-IV): sequencing the most valuable type-strain genomes for metagenomic binning, comparative biology and taxonomic classification.</title>
        <authorList>
            <person name="Goeker M."/>
        </authorList>
    </citation>
    <scope>NUCLEOTIDE SEQUENCE [LARGE SCALE GENOMIC DNA]</scope>
    <source>
        <strain evidence="2 3">DSM 25079</strain>
    </source>
</reference>
<sequence>MTQGHSPQDDQAAALANAAPVELPPSVKSSKKYRCKDSSIVSVDFLSDDLSATVTPAGGSPTPLKAAAAGGPFVAEGFAVSGAGTSINITLPGKGAQACKA</sequence>